<organism evidence="3 4">
    <name type="scientific">Neurospora tetraspora</name>
    <dbReference type="NCBI Taxonomy" id="94610"/>
    <lineage>
        <taxon>Eukaryota</taxon>
        <taxon>Fungi</taxon>
        <taxon>Dikarya</taxon>
        <taxon>Ascomycota</taxon>
        <taxon>Pezizomycotina</taxon>
        <taxon>Sordariomycetes</taxon>
        <taxon>Sordariomycetidae</taxon>
        <taxon>Sordariales</taxon>
        <taxon>Sordariaceae</taxon>
        <taxon>Neurospora</taxon>
    </lineage>
</organism>
<feature type="compositionally biased region" description="Polar residues" evidence="1">
    <location>
        <begin position="76"/>
        <end position="86"/>
    </location>
</feature>
<feature type="chain" id="PRO_5042262914" evidence="2">
    <location>
        <begin position="20"/>
        <end position="163"/>
    </location>
</feature>
<feature type="region of interest" description="Disordered" evidence="1">
    <location>
        <begin position="29"/>
        <end position="51"/>
    </location>
</feature>
<dbReference type="AlphaFoldDB" id="A0AAE0J851"/>
<reference evidence="3" key="2">
    <citation type="submission" date="2023-06" db="EMBL/GenBank/DDBJ databases">
        <authorList>
            <consortium name="Lawrence Berkeley National Laboratory"/>
            <person name="Haridas S."/>
            <person name="Hensen N."/>
            <person name="Bonometti L."/>
            <person name="Westerberg I."/>
            <person name="Brannstrom I.O."/>
            <person name="Guillou S."/>
            <person name="Cros-Aarteil S."/>
            <person name="Calhoun S."/>
            <person name="Kuo A."/>
            <person name="Mondo S."/>
            <person name="Pangilinan J."/>
            <person name="Riley R."/>
            <person name="Labutti K."/>
            <person name="Andreopoulos B."/>
            <person name="Lipzen A."/>
            <person name="Chen C."/>
            <person name="Yanf M."/>
            <person name="Daum C."/>
            <person name="Ng V."/>
            <person name="Clum A."/>
            <person name="Steindorff A."/>
            <person name="Ohm R."/>
            <person name="Martin F."/>
            <person name="Silar P."/>
            <person name="Natvig D."/>
            <person name="Lalanne C."/>
            <person name="Gautier V."/>
            <person name="Ament-Velasquez S.L."/>
            <person name="Kruys A."/>
            <person name="Hutchinson M.I."/>
            <person name="Powell A.J."/>
            <person name="Barry K."/>
            <person name="Miller A.N."/>
            <person name="Grigoriev I.V."/>
            <person name="Debuchy R."/>
            <person name="Gladieux P."/>
            <person name="Thoren M.H."/>
            <person name="Johannesson H."/>
        </authorList>
    </citation>
    <scope>NUCLEOTIDE SEQUENCE</scope>
    <source>
        <strain evidence="3">CBS 560.94</strain>
    </source>
</reference>
<accession>A0AAE0J851</accession>
<keyword evidence="2" id="KW-0732">Signal</keyword>
<comment type="caution">
    <text evidence="3">The sequence shown here is derived from an EMBL/GenBank/DDBJ whole genome shotgun (WGS) entry which is preliminary data.</text>
</comment>
<protein>
    <submittedName>
        <fullName evidence="3">Uncharacterized protein</fullName>
    </submittedName>
</protein>
<feature type="region of interest" description="Disordered" evidence="1">
    <location>
        <begin position="63"/>
        <end position="86"/>
    </location>
</feature>
<reference evidence="3" key="1">
    <citation type="journal article" date="2023" name="Mol. Phylogenet. Evol.">
        <title>Genome-scale phylogeny and comparative genomics of the fungal order Sordariales.</title>
        <authorList>
            <person name="Hensen N."/>
            <person name="Bonometti L."/>
            <person name="Westerberg I."/>
            <person name="Brannstrom I.O."/>
            <person name="Guillou S."/>
            <person name="Cros-Aarteil S."/>
            <person name="Calhoun S."/>
            <person name="Haridas S."/>
            <person name="Kuo A."/>
            <person name="Mondo S."/>
            <person name="Pangilinan J."/>
            <person name="Riley R."/>
            <person name="LaButti K."/>
            <person name="Andreopoulos B."/>
            <person name="Lipzen A."/>
            <person name="Chen C."/>
            <person name="Yan M."/>
            <person name="Daum C."/>
            <person name="Ng V."/>
            <person name="Clum A."/>
            <person name="Steindorff A."/>
            <person name="Ohm R.A."/>
            <person name="Martin F."/>
            <person name="Silar P."/>
            <person name="Natvig D.O."/>
            <person name="Lalanne C."/>
            <person name="Gautier V."/>
            <person name="Ament-Velasquez S.L."/>
            <person name="Kruys A."/>
            <person name="Hutchinson M.I."/>
            <person name="Powell A.J."/>
            <person name="Barry K."/>
            <person name="Miller A.N."/>
            <person name="Grigoriev I.V."/>
            <person name="Debuchy R."/>
            <person name="Gladieux P."/>
            <person name="Hiltunen Thoren M."/>
            <person name="Johannesson H."/>
        </authorList>
    </citation>
    <scope>NUCLEOTIDE SEQUENCE</scope>
    <source>
        <strain evidence="3">CBS 560.94</strain>
    </source>
</reference>
<feature type="signal peptide" evidence="2">
    <location>
        <begin position="1"/>
        <end position="19"/>
    </location>
</feature>
<keyword evidence="4" id="KW-1185">Reference proteome</keyword>
<sequence>MTTLRHLLFLSTIFSPALSSAINVPRQAVSDETTTTSSAAPTGPPGIVLTPPDIPEWTVTESSYESTDFGELPAETETSLEPSESDTLPCAGNLFPIISSSMSLRPCTTTLTSTASHNRPCPPPEWDGTLTSFPSTTTLFKPINCNGCRYCYCARGDAEHDLD</sequence>
<evidence type="ECO:0000313" key="4">
    <source>
        <dbReference type="Proteomes" id="UP001278500"/>
    </source>
</evidence>
<dbReference type="Proteomes" id="UP001278500">
    <property type="component" value="Unassembled WGS sequence"/>
</dbReference>
<dbReference type="GeneID" id="87862869"/>
<name>A0AAE0J851_9PEZI</name>
<dbReference type="EMBL" id="JAUEPP010000007">
    <property type="protein sequence ID" value="KAK3338819.1"/>
    <property type="molecule type" value="Genomic_DNA"/>
</dbReference>
<proteinExistence type="predicted"/>
<gene>
    <name evidence="3" type="ORF">B0H65DRAFT_445101</name>
</gene>
<dbReference type="RefSeq" id="XP_062678179.1">
    <property type="nucleotide sequence ID" value="XM_062825715.1"/>
</dbReference>
<evidence type="ECO:0000256" key="1">
    <source>
        <dbReference type="SAM" id="MobiDB-lite"/>
    </source>
</evidence>
<evidence type="ECO:0000256" key="2">
    <source>
        <dbReference type="SAM" id="SignalP"/>
    </source>
</evidence>
<evidence type="ECO:0000313" key="3">
    <source>
        <dbReference type="EMBL" id="KAK3338819.1"/>
    </source>
</evidence>